<name>A0ABQ5BUL2_9ASTR</name>
<protein>
    <submittedName>
        <fullName evidence="2">Uncharacterized protein</fullName>
    </submittedName>
</protein>
<proteinExistence type="predicted"/>
<keyword evidence="3" id="KW-1185">Reference proteome</keyword>
<dbReference type="Proteomes" id="UP001151760">
    <property type="component" value="Unassembled WGS sequence"/>
</dbReference>
<accession>A0ABQ5BUL2</accession>
<evidence type="ECO:0000313" key="3">
    <source>
        <dbReference type="Proteomes" id="UP001151760"/>
    </source>
</evidence>
<sequence>MDGRAEKVTFHPDETKSGKWDPGRSSINLVWERWLNFGYVLRCVWCERLSSNDDTLRNPAMCNASESEFEGKWWSCRIWLISFTGKSSESAREISARRIGAGKWKADQGGDSALEEWE</sequence>
<reference evidence="2" key="2">
    <citation type="submission" date="2022-01" db="EMBL/GenBank/DDBJ databases">
        <authorList>
            <person name="Yamashiro T."/>
            <person name="Shiraishi A."/>
            <person name="Satake H."/>
            <person name="Nakayama K."/>
        </authorList>
    </citation>
    <scope>NUCLEOTIDE SEQUENCE</scope>
</reference>
<gene>
    <name evidence="2" type="ORF">Tco_0876034</name>
</gene>
<evidence type="ECO:0000256" key="1">
    <source>
        <dbReference type="SAM" id="MobiDB-lite"/>
    </source>
</evidence>
<reference evidence="2" key="1">
    <citation type="journal article" date="2022" name="Int. J. Mol. Sci.">
        <title>Draft Genome of Tanacetum Coccineum: Genomic Comparison of Closely Related Tanacetum-Family Plants.</title>
        <authorList>
            <person name="Yamashiro T."/>
            <person name="Shiraishi A."/>
            <person name="Nakayama K."/>
            <person name="Satake H."/>
        </authorList>
    </citation>
    <scope>NUCLEOTIDE SEQUENCE</scope>
</reference>
<dbReference type="EMBL" id="BQNB010013547">
    <property type="protein sequence ID" value="GJT17328.1"/>
    <property type="molecule type" value="Genomic_DNA"/>
</dbReference>
<feature type="region of interest" description="Disordered" evidence="1">
    <location>
        <begin position="1"/>
        <end position="20"/>
    </location>
</feature>
<organism evidence="2 3">
    <name type="scientific">Tanacetum coccineum</name>
    <dbReference type="NCBI Taxonomy" id="301880"/>
    <lineage>
        <taxon>Eukaryota</taxon>
        <taxon>Viridiplantae</taxon>
        <taxon>Streptophyta</taxon>
        <taxon>Embryophyta</taxon>
        <taxon>Tracheophyta</taxon>
        <taxon>Spermatophyta</taxon>
        <taxon>Magnoliopsida</taxon>
        <taxon>eudicotyledons</taxon>
        <taxon>Gunneridae</taxon>
        <taxon>Pentapetalae</taxon>
        <taxon>asterids</taxon>
        <taxon>campanulids</taxon>
        <taxon>Asterales</taxon>
        <taxon>Asteraceae</taxon>
        <taxon>Asteroideae</taxon>
        <taxon>Anthemideae</taxon>
        <taxon>Anthemidinae</taxon>
        <taxon>Tanacetum</taxon>
    </lineage>
</organism>
<comment type="caution">
    <text evidence="2">The sequence shown here is derived from an EMBL/GenBank/DDBJ whole genome shotgun (WGS) entry which is preliminary data.</text>
</comment>
<evidence type="ECO:0000313" key="2">
    <source>
        <dbReference type="EMBL" id="GJT17328.1"/>
    </source>
</evidence>